<comment type="similarity">
    <text evidence="1 4">Belongs to the glycosyl hydrolase 5 (cellulase A) family.</text>
</comment>
<dbReference type="SUPFAM" id="SSF51445">
    <property type="entry name" value="(Trans)glycosidases"/>
    <property type="match status" value="1"/>
</dbReference>
<dbReference type="Proteomes" id="UP000664169">
    <property type="component" value="Unassembled WGS sequence"/>
</dbReference>
<sequence length="332" mass="36842">MALNQNVLVSDSFQQASRVANDPSALINIYNTALTINPWLENSTRIDAFSRVLQALDAQKIAVIMDNHVSKAQWCCNDTDGNGWWNTASGYTDANSRFFDTPNWLKGLAAIADFTKSHSNVVGMSLRNELRASGGQDENNHADWYNFVSQGADAVHNTNGDLLVIIGGPVSATDLSFLRFDPLSGASSSWAGKTVWEWHNYYWSWAVASSVCWVFDQIAGERVGFLLEQNQAFTGPLWLSEFGAEQVLNDPGNILGEAEQKLEQAWLPCMVSYLESNDGDWALWSVGGSYYLREGSTSSDESYGLLDPTWTDWRNSTFKNALGNIFQMTQTP</sequence>
<evidence type="ECO:0000313" key="6">
    <source>
        <dbReference type="EMBL" id="CAF9908797.1"/>
    </source>
</evidence>
<dbReference type="GO" id="GO:0000272">
    <property type="term" value="P:polysaccharide catabolic process"/>
    <property type="evidence" value="ECO:0007669"/>
    <property type="project" value="InterPro"/>
</dbReference>
<keyword evidence="3 4" id="KW-0326">Glycosidase</keyword>
<dbReference type="InterPro" id="IPR017853">
    <property type="entry name" value="GH"/>
</dbReference>
<protein>
    <recommendedName>
        <fullName evidence="5">Glycoside hydrolase family 5 domain-containing protein</fullName>
    </recommendedName>
</protein>
<dbReference type="AlphaFoldDB" id="A0A8H3HZD2"/>
<feature type="domain" description="Glycoside hydrolase family 5" evidence="5">
    <location>
        <begin position="41"/>
        <end position="287"/>
    </location>
</feature>
<dbReference type="PANTHER" id="PTHR31263">
    <property type="entry name" value="CELLULASE FAMILY PROTEIN (AFU_ORTHOLOGUE AFUA_5G14560)"/>
    <property type="match status" value="1"/>
</dbReference>
<comment type="caution">
    <text evidence="6">The sequence shown here is derived from an EMBL/GenBank/DDBJ whole genome shotgun (WGS) entry which is preliminary data.</text>
</comment>
<evidence type="ECO:0000256" key="4">
    <source>
        <dbReference type="RuleBase" id="RU361153"/>
    </source>
</evidence>
<dbReference type="OrthoDB" id="442731at2759"/>
<evidence type="ECO:0000256" key="3">
    <source>
        <dbReference type="ARBA" id="ARBA00023295"/>
    </source>
</evidence>
<organism evidence="6 7">
    <name type="scientific">Gomphillus americanus</name>
    <dbReference type="NCBI Taxonomy" id="1940652"/>
    <lineage>
        <taxon>Eukaryota</taxon>
        <taxon>Fungi</taxon>
        <taxon>Dikarya</taxon>
        <taxon>Ascomycota</taxon>
        <taxon>Pezizomycotina</taxon>
        <taxon>Lecanoromycetes</taxon>
        <taxon>OSLEUM clade</taxon>
        <taxon>Ostropomycetidae</taxon>
        <taxon>Ostropales</taxon>
        <taxon>Graphidaceae</taxon>
        <taxon>Gomphilloideae</taxon>
        <taxon>Gomphillus</taxon>
    </lineage>
</organism>
<dbReference type="Pfam" id="PF00150">
    <property type="entry name" value="Cellulase"/>
    <property type="match status" value="1"/>
</dbReference>
<evidence type="ECO:0000313" key="7">
    <source>
        <dbReference type="Proteomes" id="UP000664169"/>
    </source>
</evidence>
<evidence type="ECO:0000256" key="1">
    <source>
        <dbReference type="ARBA" id="ARBA00005641"/>
    </source>
</evidence>
<evidence type="ECO:0000259" key="5">
    <source>
        <dbReference type="Pfam" id="PF00150"/>
    </source>
</evidence>
<name>A0A8H3HZD2_9LECA</name>
<keyword evidence="7" id="KW-1185">Reference proteome</keyword>
<gene>
    <name evidence="6" type="ORF">GOMPHAMPRED_006317</name>
</gene>
<evidence type="ECO:0000256" key="2">
    <source>
        <dbReference type="ARBA" id="ARBA00022801"/>
    </source>
</evidence>
<accession>A0A8H3HZD2</accession>
<dbReference type="Gene3D" id="3.20.20.80">
    <property type="entry name" value="Glycosidases"/>
    <property type="match status" value="1"/>
</dbReference>
<dbReference type="InterPro" id="IPR001547">
    <property type="entry name" value="Glyco_hydro_5"/>
</dbReference>
<dbReference type="PANTHER" id="PTHR31263:SF0">
    <property type="entry name" value="CELLULASE FAMILY PROTEIN (AFU_ORTHOLOGUE AFUA_5G14560)"/>
    <property type="match status" value="1"/>
</dbReference>
<dbReference type="GO" id="GO:0004553">
    <property type="term" value="F:hydrolase activity, hydrolyzing O-glycosyl compounds"/>
    <property type="evidence" value="ECO:0007669"/>
    <property type="project" value="InterPro"/>
</dbReference>
<proteinExistence type="inferred from homology"/>
<reference evidence="6" key="1">
    <citation type="submission" date="2021-03" db="EMBL/GenBank/DDBJ databases">
        <authorList>
            <person name="Tagirdzhanova G."/>
        </authorList>
    </citation>
    <scope>NUCLEOTIDE SEQUENCE</scope>
</reference>
<dbReference type="EMBL" id="CAJPDQ010000004">
    <property type="protein sequence ID" value="CAF9908797.1"/>
    <property type="molecule type" value="Genomic_DNA"/>
</dbReference>
<keyword evidence="2 4" id="KW-0378">Hydrolase</keyword>